<organism evidence="7 8">
    <name type="scientific">Porphyromonas gingivicanis</name>
    <dbReference type="NCBI Taxonomy" id="266762"/>
    <lineage>
        <taxon>Bacteria</taxon>
        <taxon>Pseudomonadati</taxon>
        <taxon>Bacteroidota</taxon>
        <taxon>Bacteroidia</taxon>
        <taxon>Bacteroidales</taxon>
        <taxon>Porphyromonadaceae</taxon>
        <taxon>Porphyromonas</taxon>
    </lineage>
</organism>
<evidence type="ECO:0000256" key="5">
    <source>
        <dbReference type="SAM" id="Phobius"/>
    </source>
</evidence>
<evidence type="ECO:0000259" key="6">
    <source>
        <dbReference type="Pfam" id="PF01694"/>
    </source>
</evidence>
<evidence type="ECO:0000256" key="4">
    <source>
        <dbReference type="ARBA" id="ARBA00023136"/>
    </source>
</evidence>
<dbReference type="GO" id="GO:0016020">
    <property type="term" value="C:membrane"/>
    <property type="evidence" value="ECO:0007669"/>
    <property type="project" value="UniProtKB-SubCell"/>
</dbReference>
<feature type="transmembrane region" description="Helical" evidence="5">
    <location>
        <begin position="105"/>
        <end position="122"/>
    </location>
</feature>
<proteinExistence type="predicted"/>
<dbReference type="EMBL" id="JQZW01000009">
    <property type="protein sequence ID" value="KGN97775.1"/>
    <property type="molecule type" value="Genomic_DNA"/>
</dbReference>
<feature type="domain" description="Peptidase S54 rhomboid" evidence="6">
    <location>
        <begin position="66"/>
        <end position="213"/>
    </location>
</feature>
<dbReference type="GO" id="GO:0004252">
    <property type="term" value="F:serine-type endopeptidase activity"/>
    <property type="evidence" value="ECO:0007669"/>
    <property type="project" value="InterPro"/>
</dbReference>
<dbReference type="PANTHER" id="PTHR43731">
    <property type="entry name" value="RHOMBOID PROTEASE"/>
    <property type="match status" value="1"/>
</dbReference>
<evidence type="ECO:0000313" key="8">
    <source>
        <dbReference type="Proteomes" id="UP000030134"/>
    </source>
</evidence>
<dbReference type="InterPro" id="IPR050925">
    <property type="entry name" value="Rhomboid_protease_S54"/>
</dbReference>
<keyword evidence="4 5" id="KW-0472">Membrane</keyword>
<dbReference type="eggNOG" id="COG0705">
    <property type="taxonomic scope" value="Bacteria"/>
</dbReference>
<dbReference type="SUPFAM" id="SSF144091">
    <property type="entry name" value="Rhomboid-like"/>
    <property type="match status" value="1"/>
</dbReference>
<name>A0A0A2G5X5_9PORP</name>
<feature type="transmembrane region" description="Helical" evidence="5">
    <location>
        <begin position="137"/>
        <end position="157"/>
    </location>
</feature>
<feature type="transmembrane region" description="Helical" evidence="5">
    <location>
        <begin position="69"/>
        <end position="93"/>
    </location>
</feature>
<keyword evidence="3 5" id="KW-1133">Transmembrane helix</keyword>
<keyword evidence="8" id="KW-1185">Reference proteome</keyword>
<dbReference type="Pfam" id="PF01694">
    <property type="entry name" value="Rhomboid"/>
    <property type="match status" value="1"/>
</dbReference>
<dbReference type="PANTHER" id="PTHR43731:SF26">
    <property type="entry name" value="RHOMBOID-LIKE PROTEIN 10, CHLOROPLASTIC"/>
    <property type="match status" value="1"/>
</dbReference>
<dbReference type="RefSeq" id="WP_036884325.1">
    <property type="nucleotide sequence ID" value="NZ_JQZW01000009.1"/>
</dbReference>
<dbReference type="Gene3D" id="1.20.1540.10">
    <property type="entry name" value="Rhomboid-like"/>
    <property type="match status" value="1"/>
</dbReference>
<reference evidence="7 8" key="1">
    <citation type="submission" date="2014-08" db="EMBL/GenBank/DDBJ databases">
        <title>Porphyromonas gingivicanis strain:COT-022_OH1391 Genome sequencing.</title>
        <authorList>
            <person name="Wallis C."/>
            <person name="Deusch O."/>
            <person name="O'Flynn C."/>
            <person name="Davis I."/>
            <person name="Jospin G."/>
            <person name="Darling A.E."/>
            <person name="Coil D.A."/>
            <person name="Alexiev A."/>
            <person name="Horsfall A."/>
            <person name="Kirkwood N."/>
            <person name="Harris S."/>
            <person name="Eisen J.A."/>
        </authorList>
    </citation>
    <scope>NUCLEOTIDE SEQUENCE [LARGE SCALE GENOMIC DNA]</scope>
    <source>
        <strain evidence="8">COT-022 OH1391</strain>
    </source>
</reference>
<feature type="transmembrane region" description="Helical" evidence="5">
    <location>
        <begin position="164"/>
        <end position="186"/>
    </location>
</feature>
<evidence type="ECO:0000313" key="7">
    <source>
        <dbReference type="EMBL" id="KGN97775.1"/>
    </source>
</evidence>
<protein>
    <recommendedName>
        <fullName evidence="6">Peptidase S54 rhomboid domain-containing protein</fullName>
    </recommendedName>
</protein>
<sequence length="301" mass="34062">MFKKGVLIERWRTATATQKLVVISIVLSILYWLLSELFSITGWASRYFLDPYLSLSGSLHTLLIRPWTLITYMWFHSSIGHLFVNMLLLYLFGTEFSRFFSYRQTIGLYILSGIIGGLFYPLTFELMELIGIYKLRLPLYGASASLLGLISAIGMYVPHKRRPFFIVTSISYRTLSIVIIMAILLFNNESNLGGTVAHLGGILSGALFGALLRTKGIDITQGIGRVIDRVVNLFSKSFFSTRKHASVRSKSKKGSDQKKETSSEKTITVETILEKVKRSGYSVLTQEERNILFQKTEDNPK</sequence>
<dbReference type="AlphaFoldDB" id="A0A0A2G5X5"/>
<keyword evidence="2 5" id="KW-0812">Transmembrane</keyword>
<dbReference type="InterPro" id="IPR022764">
    <property type="entry name" value="Peptidase_S54_rhomboid_dom"/>
</dbReference>
<dbReference type="STRING" id="266762.HQ36_05830"/>
<comment type="subcellular location">
    <subcellularLocation>
        <location evidence="1">Membrane</location>
        <topology evidence="1">Multi-pass membrane protein</topology>
    </subcellularLocation>
</comment>
<evidence type="ECO:0000256" key="3">
    <source>
        <dbReference type="ARBA" id="ARBA00022989"/>
    </source>
</evidence>
<dbReference type="InterPro" id="IPR035952">
    <property type="entry name" value="Rhomboid-like_sf"/>
</dbReference>
<gene>
    <name evidence="7" type="ORF">HQ36_05830</name>
</gene>
<comment type="caution">
    <text evidence="7">The sequence shown here is derived from an EMBL/GenBank/DDBJ whole genome shotgun (WGS) entry which is preliminary data.</text>
</comment>
<dbReference type="OrthoDB" id="680602at2"/>
<evidence type="ECO:0000256" key="1">
    <source>
        <dbReference type="ARBA" id="ARBA00004141"/>
    </source>
</evidence>
<evidence type="ECO:0000256" key="2">
    <source>
        <dbReference type="ARBA" id="ARBA00022692"/>
    </source>
</evidence>
<accession>A0A0A2G5X5</accession>
<feature type="transmembrane region" description="Helical" evidence="5">
    <location>
        <begin position="20"/>
        <end position="49"/>
    </location>
</feature>
<feature type="transmembrane region" description="Helical" evidence="5">
    <location>
        <begin position="192"/>
        <end position="212"/>
    </location>
</feature>
<dbReference type="Proteomes" id="UP000030134">
    <property type="component" value="Unassembled WGS sequence"/>
</dbReference>